<protein>
    <submittedName>
        <fullName evidence="2">Uncharacterized protein</fullName>
    </submittedName>
</protein>
<gene>
    <name evidence="2" type="ORF">SAMN05216272_101794</name>
</gene>
<keyword evidence="1" id="KW-1133">Transmembrane helix</keyword>
<proteinExistence type="predicted"/>
<evidence type="ECO:0000313" key="2">
    <source>
        <dbReference type="EMBL" id="SDH49562.1"/>
    </source>
</evidence>
<keyword evidence="1" id="KW-0472">Membrane</keyword>
<name>A0A1G8CVQ0_9PSED</name>
<dbReference type="STRING" id="428992.SAMN05216272_101794"/>
<keyword evidence="1" id="KW-0812">Transmembrane</keyword>
<dbReference type="EMBL" id="FNDS01000001">
    <property type="protein sequence ID" value="SDH49562.1"/>
    <property type="molecule type" value="Genomic_DNA"/>
</dbReference>
<feature type="transmembrane region" description="Helical" evidence="1">
    <location>
        <begin position="91"/>
        <end position="108"/>
    </location>
</feature>
<keyword evidence="3" id="KW-1185">Reference proteome</keyword>
<evidence type="ECO:0000313" key="3">
    <source>
        <dbReference type="Proteomes" id="UP000199636"/>
    </source>
</evidence>
<evidence type="ECO:0000256" key="1">
    <source>
        <dbReference type="SAM" id="Phobius"/>
    </source>
</evidence>
<dbReference type="AlphaFoldDB" id="A0A1G8CVQ0"/>
<reference evidence="3" key="1">
    <citation type="submission" date="2016-10" db="EMBL/GenBank/DDBJ databases">
        <authorList>
            <person name="Varghese N."/>
            <person name="Submissions S."/>
        </authorList>
    </citation>
    <scope>NUCLEOTIDE SEQUENCE [LARGE SCALE GENOMIC DNA]</scope>
    <source>
        <strain evidence="3">CCM 7469</strain>
    </source>
</reference>
<accession>A0A1G8CVQ0</accession>
<organism evidence="2 3">
    <name type="scientific">Pseudomonas panipatensis</name>
    <dbReference type="NCBI Taxonomy" id="428992"/>
    <lineage>
        <taxon>Bacteria</taxon>
        <taxon>Pseudomonadati</taxon>
        <taxon>Pseudomonadota</taxon>
        <taxon>Gammaproteobacteria</taxon>
        <taxon>Pseudomonadales</taxon>
        <taxon>Pseudomonadaceae</taxon>
        <taxon>Pseudomonas</taxon>
    </lineage>
</organism>
<sequence length="240" mass="25921">MKCPSCDHEAPQADFGSPLRCPDCGAFYEKALELKLRREVEAKAAPRPAPAPQPEPIPSGSWACVGCGKPVNKRMLRGCPNCGTPTKKKTPVWPFILVGVVVVVWAIASQPKLPRSAPTRVASADVPTAPAPVLPESSPRQQLAQAKSSTVLVKFTGRKKAGGSLLEADFTIRNDGPVAVKDIEIKCTHFGPSKTEIDSNTRTIYEIINPSQTRTFRNFDMGFIHSQAVSSSCEITDLKI</sequence>
<dbReference type="Proteomes" id="UP000199636">
    <property type="component" value="Unassembled WGS sequence"/>
</dbReference>